<gene>
    <name evidence="2" type="ORF">OVA965_LOCUS32720</name>
    <name evidence="3" type="ORF">TMI583_LOCUS33586</name>
</gene>
<dbReference type="EMBL" id="CAJNOK010025766">
    <property type="protein sequence ID" value="CAF1394186.1"/>
    <property type="molecule type" value="Genomic_DNA"/>
</dbReference>
<name>A0A8S2F8S0_9BILA</name>
<feature type="compositionally biased region" description="Polar residues" evidence="1">
    <location>
        <begin position="44"/>
        <end position="57"/>
    </location>
</feature>
<evidence type="ECO:0000313" key="4">
    <source>
        <dbReference type="Proteomes" id="UP000677228"/>
    </source>
</evidence>
<feature type="region of interest" description="Disordered" evidence="1">
    <location>
        <begin position="37"/>
        <end position="66"/>
    </location>
</feature>
<comment type="caution">
    <text evidence="2">The sequence shown here is derived from an EMBL/GenBank/DDBJ whole genome shotgun (WGS) entry which is preliminary data.</text>
</comment>
<reference evidence="2" key="1">
    <citation type="submission" date="2021-02" db="EMBL/GenBank/DDBJ databases">
        <authorList>
            <person name="Nowell W R."/>
        </authorList>
    </citation>
    <scope>NUCLEOTIDE SEQUENCE</scope>
</reference>
<protein>
    <submittedName>
        <fullName evidence="2">Uncharacterized protein</fullName>
    </submittedName>
</protein>
<sequence length="231" mass="26845">MLIFFQGDKGYCYIPYEYMCNPELCADFFSIKTVTDDQRHSKQQETQNSSDSNTHKNTPVDVPSNHTDEYFDDEWSIEKVPPNSDLSYILWMDNDKADIAQITKHLTSDPSVHVNFQETFDLATKYLLQHMDKIKSLPQSTIFQIICRGYYKSEDKNPLNLLLFLDHYQLKNVPIIVFTQDKPGVLNSFEREAPSMGIHDWKYRLYVTDNSADLITKINANASNKSVSQRH</sequence>
<proteinExistence type="predicted"/>
<evidence type="ECO:0000256" key="1">
    <source>
        <dbReference type="SAM" id="MobiDB-lite"/>
    </source>
</evidence>
<evidence type="ECO:0000313" key="2">
    <source>
        <dbReference type="EMBL" id="CAF1394186.1"/>
    </source>
</evidence>
<dbReference type="EMBL" id="CAJOBA010047478">
    <property type="protein sequence ID" value="CAF4201637.1"/>
    <property type="molecule type" value="Genomic_DNA"/>
</dbReference>
<dbReference type="AlphaFoldDB" id="A0A8S2F8S0"/>
<dbReference type="Gene3D" id="3.90.70.10">
    <property type="entry name" value="Cysteine proteinases"/>
    <property type="match status" value="1"/>
</dbReference>
<organism evidence="2 4">
    <name type="scientific">Didymodactylos carnosus</name>
    <dbReference type="NCBI Taxonomy" id="1234261"/>
    <lineage>
        <taxon>Eukaryota</taxon>
        <taxon>Metazoa</taxon>
        <taxon>Spiralia</taxon>
        <taxon>Gnathifera</taxon>
        <taxon>Rotifera</taxon>
        <taxon>Eurotatoria</taxon>
        <taxon>Bdelloidea</taxon>
        <taxon>Philodinida</taxon>
        <taxon>Philodinidae</taxon>
        <taxon>Didymodactylos</taxon>
    </lineage>
</organism>
<dbReference type="Proteomes" id="UP000682733">
    <property type="component" value="Unassembled WGS sequence"/>
</dbReference>
<dbReference type="Proteomes" id="UP000677228">
    <property type="component" value="Unassembled WGS sequence"/>
</dbReference>
<accession>A0A8S2F8S0</accession>
<evidence type="ECO:0000313" key="3">
    <source>
        <dbReference type="EMBL" id="CAF4201637.1"/>
    </source>
</evidence>